<gene>
    <name evidence="1" type="ORF">HAX54_022223</name>
</gene>
<comment type="caution">
    <text evidence="1">The sequence shown here is derived from an EMBL/GenBank/DDBJ whole genome shotgun (WGS) entry which is preliminary data.</text>
</comment>
<keyword evidence="2" id="KW-1185">Reference proteome</keyword>
<evidence type="ECO:0000313" key="2">
    <source>
        <dbReference type="Proteomes" id="UP000823775"/>
    </source>
</evidence>
<dbReference type="EMBL" id="JACEIK010002674">
    <property type="protein sequence ID" value="MCD9638333.1"/>
    <property type="molecule type" value="Genomic_DNA"/>
</dbReference>
<accession>A0ABS8UWD7</accession>
<protein>
    <submittedName>
        <fullName evidence="1">Uncharacterized protein</fullName>
    </submittedName>
</protein>
<proteinExistence type="predicted"/>
<reference evidence="1 2" key="1">
    <citation type="journal article" date="2021" name="BMC Genomics">
        <title>Datura genome reveals duplications of psychoactive alkaloid biosynthetic genes and high mutation rate following tissue culture.</title>
        <authorList>
            <person name="Rajewski A."/>
            <person name="Carter-House D."/>
            <person name="Stajich J."/>
            <person name="Litt A."/>
        </authorList>
    </citation>
    <scope>NUCLEOTIDE SEQUENCE [LARGE SCALE GENOMIC DNA]</scope>
    <source>
        <strain evidence="1">AR-01</strain>
    </source>
</reference>
<sequence>MARGHPWKYKVKLGIEDPRDGGIGDLPGLRLVVKQFILAPNVPSPLVQSPINCAQGNGTLNTDYAGENRANVFNGNQLAAEGVNSPSVEGRDQNGASMYIGCPEVKC</sequence>
<organism evidence="1 2">
    <name type="scientific">Datura stramonium</name>
    <name type="common">Jimsonweed</name>
    <name type="synonym">Common thornapple</name>
    <dbReference type="NCBI Taxonomy" id="4076"/>
    <lineage>
        <taxon>Eukaryota</taxon>
        <taxon>Viridiplantae</taxon>
        <taxon>Streptophyta</taxon>
        <taxon>Embryophyta</taxon>
        <taxon>Tracheophyta</taxon>
        <taxon>Spermatophyta</taxon>
        <taxon>Magnoliopsida</taxon>
        <taxon>eudicotyledons</taxon>
        <taxon>Gunneridae</taxon>
        <taxon>Pentapetalae</taxon>
        <taxon>asterids</taxon>
        <taxon>lamiids</taxon>
        <taxon>Solanales</taxon>
        <taxon>Solanaceae</taxon>
        <taxon>Solanoideae</taxon>
        <taxon>Datureae</taxon>
        <taxon>Datura</taxon>
    </lineage>
</organism>
<evidence type="ECO:0000313" key="1">
    <source>
        <dbReference type="EMBL" id="MCD9638333.1"/>
    </source>
</evidence>
<dbReference type="Proteomes" id="UP000823775">
    <property type="component" value="Unassembled WGS sequence"/>
</dbReference>
<name>A0ABS8UWD7_DATST</name>